<dbReference type="AlphaFoldDB" id="A0AAF1AJC9"/>
<dbReference type="PANTHER" id="PTHR33103:SF27">
    <property type="entry name" value="OS04G0594700 PROTEIN"/>
    <property type="match status" value="1"/>
</dbReference>
<keyword evidence="2" id="KW-1185">Reference proteome</keyword>
<dbReference type="EMBL" id="CP093343">
    <property type="protein sequence ID" value="WOG82577.1"/>
    <property type="molecule type" value="Genomic_DNA"/>
</dbReference>
<dbReference type="PANTHER" id="PTHR33103">
    <property type="entry name" value="OS01G0153900 PROTEIN"/>
    <property type="match status" value="1"/>
</dbReference>
<proteinExistence type="predicted"/>
<gene>
    <name evidence="1" type="ORF">DCAR_0101742</name>
</gene>
<evidence type="ECO:0000313" key="2">
    <source>
        <dbReference type="Proteomes" id="UP000077755"/>
    </source>
</evidence>
<dbReference type="InterPro" id="IPR007750">
    <property type="entry name" value="DUF674"/>
</dbReference>
<dbReference type="Pfam" id="PF05056">
    <property type="entry name" value="DUF674"/>
    <property type="match status" value="1"/>
</dbReference>
<dbReference type="Proteomes" id="UP000077755">
    <property type="component" value="Chromosome 1"/>
</dbReference>
<reference evidence="1" key="2">
    <citation type="submission" date="2022-03" db="EMBL/GenBank/DDBJ databases">
        <title>Draft title - Genomic analysis of global carrot germplasm unveils the trajectory of domestication and the origin of high carotenoid orange carrot.</title>
        <authorList>
            <person name="Iorizzo M."/>
            <person name="Ellison S."/>
            <person name="Senalik D."/>
            <person name="Macko-Podgorni A."/>
            <person name="Grzebelus D."/>
            <person name="Bostan H."/>
            <person name="Rolling W."/>
            <person name="Curaba J."/>
            <person name="Simon P."/>
        </authorList>
    </citation>
    <scope>NUCLEOTIDE SEQUENCE</scope>
    <source>
        <tissue evidence="1">Leaf</tissue>
    </source>
</reference>
<protein>
    <recommendedName>
        <fullName evidence="3">DUF674 family protein</fullName>
    </recommendedName>
</protein>
<reference evidence="1" key="1">
    <citation type="journal article" date="2016" name="Nat. Genet.">
        <title>A high-quality carrot genome assembly provides new insights into carotenoid accumulation and asterid genome evolution.</title>
        <authorList>
            <person name="Iorizzo M."/>
            <person name="Ellison S."/>
            <person name="Senalik D."/>
            <person name="Zeng P."/>
            <person name="Satapoomin P."/>
            <person name="Huang J."/>
            <person name="Bowman M."/>
            <person name="Iovene M."/>
            <person name="Sanseverino W."/>
            <person name="Cavagnaro P."/>
            <person name="Yildiz M."/>
            <person name="Macko-Podgorni A."/>
            <person name="Moranska E."/>
            <person name="Grzebelus E."/>
            <person name="Grzebelus D."/>
            <person name="Ashrafi H."/>
            <person name="Zheng Z."/>
            <person name="Cheng S."/>
            <person name="Spooner D."/>
            <person name="Van Deynze A."/>
            <person name="Simon P."/>
        </authorList>
    </citation>
    <scope>NUCLEOTIDE SEQUENCE</scope>
    <source>
        <tissue evidence="1">Leaf</tissue>
    </source>
</reference>
<accession>A0AAF1AJC9</accession>
<sequence length="476" mass="53276">MDVEESPSVSLRLLVDRMKSEVVFAEANHDFVDVLFSFMTIPVSTVLKLTGDQSFSCMNNLCASVKNSDENLLLHKSCREVLLHPRSAAEIYCRNLKVNWYETDGNEYFECESCNLVSYYWQNGHCSCGCQLRNELKLPSPSPNLPGGFTKSTTRFMITSDLNVRPLSTMKGLMLLNSLEGGENNMLEERTIDVGKDKILQLLKFSLVSKNPLTEAFLRLVPPSNNSCNITSLCGSVNVDHSQETVSSSAKTEGMISLKLIINSVNNTVLYAEAANDFVNLLCSFLTFPIGFLFQKNSYLPFNGCMDNVYKSINNIEVELFKSPLMKETLVDSRLAPGLAQIKKVISIKDATEPTYQEFIGHYNAKRFNSSSMSRNKETVIANGFIKGPSSFMIMDNLEVMPLSPISGLCLIKSMQIPFDKIVEKEVVIGEKEAIRLFTASLVAENALTDAFLRDEIKQEQQGKETSTLLYMYVPR</sequence>
<organism evidence="1 2">
    <name type="scientific">Daucus carota subsp. sativus</name>
    <name type="common">Carrot</name>
    <dbReference type="NCBI Taxonomy" id="79200"/>
    <lineage>
        <taxon>Eukaryota</taxon>
        <taxon>Viridiplantae</taxon>
        <taxon>Streptophyta</taxon>
        <taxon>Embryophyta</taxon>
        <taxon>Tracheophyta</taxon>
        <taxon>Spermatophyta</taxon>
        <taxon>Magnoliopsida</taxon>
        <taxon>eudicotyledons</taxon>
        <taxon>Gunneridae</taxon>
        <taxon>Pentapetalae</taxon>
        <taxon>asterids</taxon>
        <taxon>campanulids</taxon>
        <taxon>Apiales</taxon>
        <taxon>Apiaceae</taxon>
        <taxon>Apioideae</taxon>
        <taxon>Scandiceae</taxon>
        <taxon>Daucinae</taxon>
        <taxon>Daucus</taxon>
        <taxon>Daucus sect. Daucus</taxon>
    </lineage>
</organism>
<name>A0AAF1AJC9_DAUCS</name>
<evidence type="ECO:0008006" key="3">
    <source>
        <dbReference type="Google" id="ProtNLM"/>
    </source>
</evidence>
<evidence type="ECO:0000313" key="1">
    <source>
        <dbReference type="EMBL" id="WOG82577.1"/>
    </source>
</evidence>